<gene>
    <name evidence="6" type="ordered locus">Tbis_1044</name>
</gene>
<dbReference type="PANTHER" id="PTHR30055">
    <property type="entry name" value="HTH-TYPE TRANSCRIPTIONAL REGULATOR RUTR"/>
    <property type="match status" value="1"/>
</dbReference>
<proteinExistence type="predicted"/>
<keyword evidence="7" id="KW-1185">Reference proteome</keyword>
<evidence type="ECO:0000313" key="7">
    <source>
        <dbReference type="Proteomes" id="UP000006640"/>
    </source>
</evidence>
<dbReference type="EMBL" id="CP001874">
    <property type="protein sequence ID" value="ADG87766.1"/>
    <property type="molecule type" value="Genomic_DNA"/>
</dbReference>
<dbReference type="OrthoDB" id="3186364at2"/>
<dbReference type="GO" id="GO:0003700">
    <property type="term" value="F:DNA-binding transcription factor activity"/>
    <property type="evidence" value="ECO:0007669"/>
    <property type="project" value="TreeGrafter"/>
</dbReference>
<name>D6Y7U7_THEBD</name>
<dbReference type="PRINTS" id="PR00455">
    <property type="entry name" value="HTHTETR"/>
</dbReference>
<feature type="DNA-binding region" description="H-T-H motif" evidence="4">
    <location>
        <begin position="31"/>
        <end position="50"/>
    </location>
</feature>
<dbReference type="InterPro" id="IPR050109">
    <property type="entry name" value="HTH-type_TetR-like_transc_reg"/>
</dbReference>
<keyword evidence="2 4" id="KW-0238">DNA-binding</keyword>
<dbReference type="RefSeq" id="WP_013131299.1">
    <property type="nucleotide sequence ID" value="NC_014165.1"/>
</dbReference>
<dbReference type="Pfam" id="PF00440">
    <property type="entry name" value="TetR_N"/>
    <property type="match status" value="1"/>
</dbReference>
<dbReference type="KEGG" id="tbi:Tbis_1044"/>
<dbReference type="HOGENOM" id="CLU_083278_0_0_11"/>
<feature type="domain" description="HTH tetR-type" evidence="5">
    <location>
        <begin position="8"/>
        <end position="68"/>
    </location>
</feature>
<evidence type="ECO:0000256" key="2">
    <source>
        <dbReference type="ARBA" id="ARBA00023125"/>
    </source>
</evidence>
<dbReference type="PROSITE" id="PS50977">
    <property type="entry name" value="HTH_TETR_2"/>
    <property type="match status" value="1"/>
</dbReference>
<dbReference type="PANTHER" id="PTHR30055:SF234">
    <property type="entry name" value="HTH-TYPE TRANSCRIPTIONAL REGULATOR BETI"/>
    <property type="match status" value="1"/>
</dbReference>
<dbReference type="Gene3D" id="1.10.357.10">
    <property type="entry name" value="Tetracycline Repressor, domain 2"/>
    <property type="match status" value="1"/>
</dbReference>
<evidence type="ECO:0000256" key="4">
    <source>
        <dbReference type="PROSITE-ProRule" id="PRU00335"/>
    </source>
</evidence>
<dbReference type="InterPro" id="IPR001647">
    <property type="entry name" value="HTH_TetR"/>
</dbReference>
<evidence type="ECO:0000256" key="1">
    <source>
        <dbReference type="ARBA" id="ARBA00023015"/>
    </source>
</evidence>
<evidence type="ECO:0000313" key="6">
    <source>
        <dbReference type="EMBL" id="ADG87766.1"/>
    </source>
</evidence>
<dbReference type="AlphaFoldDB" id="D6Y7U7"/>
<dbReference type="GO" id="GO:0000976">
    <property type="term" value="F:transcription cis-regulatory region binding"/>
    <property type="evidence" value="ECO:0007669"/>
    <property type="project" value="TreeGrafter"/>
</dbReference>
<evidence type="ECO:0000259" key="5">
    <source>
        <dbReference type="PROSITE" id="PS50977"/>
    </source>
</evidence>
<organism evidence="6 7">
    <name type="scientific">Thermobispora bispora (strain ATCC 19993 / DSM 43833 / CBS 139.67 / JCM 10125 / KCTC 9307 / NBRC 14880 / R51)</name>
    <dbReference type="NCBI Taxonomy" id="469371"/>
    <lineage>
        <taxon>Bacteria</taxon>
        <taxon>Bacillati</taxon>
        <taxon>Actinomycetota</taxon>
        <taxon>Actinomycetes</taxon>
        <taxon>Streptosporangiales</taxon>
        <taxon>Streptosporangiaceae</taxon>
        <taxon>Thermobispora</taxon>
    </lineage>
</organism>
<keyword evidence="1" id="KW-0805">Transcription regulation</keyword>
<dbReference type="eggNOG" id="COG1309">
    <property type="taxonomic scope" value="Bacteria"/>
</dbReference>
<dbReference type="Proteomes" id="UP000006640">
    <property type="component" value="Chromosome"/>
</dbReference>
<keyword evidence="3" id="KW-0804">Transcription</keyword>
<protein>
    <submittedName>
        <fullName evidence="6">Transcriptional regulator, TetR family</fullName>
    </submittedName>
</protein>
<accession>D6Y7U7</accession>
<dbReference type="InterPro" id="IPR009057">
    <property type="entry name" value="Homeodomain-like_sf"/>
</dbReference>
<evidence type="ECO:0000256" key="3">
    <source>
        <dbReference type="ARBA" id="ARBA00023163"/>
    </source>
</evidence>
<dbReference type="STRING" id="469371.Tbis_1044"/>
<dbReference type="SUPFAM" id="SSF46689">
    <property type="entry name" value="Homeodomain-like"/>
    <property type="match status" value="1"/>
</dbReference>
<sequence>MTTADQGRATRSKILAAARELFAQRGYAATSLADIAAAVGITKTAVAYHFHPKDRLVEELITPAADDLIALLETDYPGPQAFLRAFIEFAVRHRTVIRLLTEDIGGADDAPPGSPREAIKAFSEQIFTKLTGTTPSAEERIRACAALGAVQVSVVKTLDLPEETVAETLTDIVLALYGGS</sequence>
<reference evidence="6 7" key="1">
    <citation type="submission" date="2010-01" db="EMBL/GenBank/DDBJ databases">
        <title>The complete genome of Thermobispora bispora DSM 43833.</title>
        <authorList>
            <consortium name="US DOE Joint Genome Institute (JGI-PGF)"/>
            <person name="Lucas S."/>
            <person name="Copeland A."/>
            <person name="Lapidus A."/>
            <person name="Glavina del Rio T."/>
            <person name="Dalin E."/>
            <person name="Tice H."/>
            <person name="Bruce D."/>
            <person name="Goodwin L."/>
            <person name="Pitluck S."/>
            <person name="Kyrpides N."/>
            <person name="Mavromatis K."/>
            <person name="Ivanova N."/>
            <person name="Mikhailova N."/>
            <person name="Chertkov O."/>
            <person name="Brettin T."/>
            <person name="Detter J.C."/>
            <person name="Han C."/>
            <person name="Larimer F."/>
            <person name="Land M."/>
            <person name="Hauser L."/>
            <person name="Markowitz V."/>
            <person name="Cheng J.-F."/>
            <person name="Hugenholtz P."/>
            <person name="Woyke T."/>
            <person name="Wu D."/>
            <person name="Jando M."/>
            <person name="Schneider S."/>
            <person name="Klenk H.-P."/>
            <person name="Eisen J.A."/>
        </authorList>
    </citation>
    <scope>NUCLEOTIDE SEQUENCE [LARGE SCALE GENOMIC DNA]</scope>
    <source>
        <strain evidence="7">ATCC 19993 / DSM 43833 / CBS 139.67 / JCM 10125 / KCTC 9307 / NBRC 14880 / R51</strain>
    </source>
</reference>